<reference evidence="2" key="1">
    <citation type="journal article" date="2023" name="Plant J.">
        <title>Genome sequences and population genomics provide insights into the demographic history, inbreeding, and mutation load of two 'living fossil' tree species of Dipteronia.</title>
        <authorList>
            <person name="Feng Y."/>
            <person name="Comes H.P."/>
            <person name="Chen J."/>
            <person name="Zhu S."/>
            <person name="Lu R."/>
            <person name="Zhang X."/>
            <person name="Li P."/>
            <person name="Qiu J."/>
            <person name="Olsen K.M."/>
            <person name="Qiu Y."/>
        </authorList>
    </citation>
    <scope>NUCLEOTIDE SEQUENCE</scope>
    <source>
        <strain evidence="2">KIB01</strain>
    </source>
</reference>
<keyword evidence="3" id="KW-1185">Reference proteome</keyword>
<evidence type="ECO:0000313" key="2">
    <source>
        <dbReference type="EMBL" id="KAK2658204.1"/>
    </source>
</evidence>
<evidence type="ECO:0000313" key="3">
    <source>
        <dbReference type="Proteomes" id="UP001280121"/>
    </source>
</evidence>
<keyword evidence="1" id="KW-0812">Transmembrane</keyword>
<protein>
    <submittedName>
        <fullName evidence="2">Uncharacterized protein</fullName>
    </submittedName>
</protein>
<proteinExistence type="predicted"/>
<feature type="transmembrane region" description="Helical" evidence="1">
    <location>
        <begin position="27"/>
        <end position="46"/>
    </location>
</feature>
<dbReference type="AlphaFoldDB" id="A0AAD9XEY5"/>
<sequence>MGIVNSISFRFIEIWLVFSVLSFKRPALSFFFIPFAIVILCTYYHLALCDGRPNSPALEPRAPVSVPPEPPVPPVPIVPPEVPRLDLPLITDREHFIEQQQRFNLYYLGRNRITHLAEFTGRLERAVPIERNIEAALVFDGYEPDRIRGRINEIRGILFTHPTMVLLLSERTLGRELNEIQTNGMRQSAPYMRVVRAICNADLIL</sequence>
<accession>A0AAD9XEY5</accession>
<evidence type="ECO:0000256" key="1">
    <source>
        <dbReference type="SAM" id="Phobius"/>
    </source>
</evidence>
<name>A0AAD9XEY5_9ROSI</name>
<dbReference type="Proteomes" id="UP001280121">
    <property type="component" value="Unassembled WGS sequence"/>
</dbReference>
<keyword evidence="1" id="KW-1133">Transmembrane helix</keyword>
<comment type="caution">
    <text evidence="2">The sequence shown here is derived from an EMBL/GenBank/DDBJ whole genome shotgun (WGS) entry which is preliminary data.</text>
</comment>
<organism evidence="2 3">
    <name type="scientific">Dipteronia dyeriana</name>
    <dbReference type="NCBI Taxonomy" id="168575"/>
    <lineage>
        <taxon>Eukaryota</taxon>
        <taxon>Viridiplantae</taxon>
        <taxon>Streptophyta</taxon>
        <taxon>Embryophyta</taxon>
        <taxon>Tracheophyta</taxon>
        <taxon>Spermatophyta</taxon>
        <taxon>Magnoliopsida</taxon>
        <taxon>eudicotyledons</taxon>
        <taxon>Gunneridae</taxon>
        <taxon>Pentapetalae</taxon>
        <taxon>rosids</taxon>
        <taxon>malvids</taxon>
        <taxon>Sapindales</taxon>
        <taxon>Sapindaceae</taxon>
        <taxon>Hippocastanoideae</taxon>
        <taxon>Acereae</taxon>
        <taxon>Dipteronia</taxon>
    </lineage>
</organism>
<dbReference type="EMBL" id="JANJYI010000002">
    <property type="protein sequence ID" value="KAK2658204.1"/>
    <property type="molecule type" value="Genomic_DNA"/>
</dbReference>
<gene>
    <name evidence="2" type="ORF">Ddye_004737</name>
</gene>
<keyword evidence="1" id="KW-0472">Membrane</keyword>